<evidence type="ECO:0000313" key="2">
    <source>
        <dbReference type="Proteomes" id="UP001281410"/>
    </source>
</evidence>
<dbReference type="PANTHER" id="PTHR33116:SF78">
    <property type="entry name" value="OS12G0587133 PROTEIN"/>
    <property type="match status" value="1"/>
</dbReference>
<dbReference type="Proteomes" id="UP001281410">
    <property type="component" value="Unassembled WGS sequence"/>
</dbReference>
<protein>
    <recommendedName>
        <fullName evidence="3">Reverse transcriptase</fullName>
    </recommendedName>
</protein>
<dbReference type="EMBL" id="JANJYJ010000008">
    <property type="protein sequence ID" value="KAK3193440.1"/>
    <property type="molecule type" value="Genomic_DNA"/>
</dbReference>
<dbReference type="AlphaFoldDB" id="A0AAE0DW67"/>
<name>A0AAE0DW67_9ROSI</name>
<dbReference type="PANTHER" id="PTHR33116">
    <property type="entry name" value="REVERSE TRANSCRIPTASE ZINC-BINDING DOMAIN-CONTAINING PROTEIN-RELATED-RELATED"/>
    <property type="match status" value="1"/>
</dbReference>
<comment type="caution">
    <text evidence="1">The sequence shown here is derived from an EMBL/GenBank/DDBJ whole genome shotgun (WGS) entry which is preliminary data.</text>
</comment>
<keyword evidence="2" id="KW-1185">Reference proteome</keyword>
<gene>
    <name evidence="1" type="ORF">Dsin_024750</name>
</gene>
<proteinExistence type="predicted"/>
<reference evidence="1" key="1">
    <citation type="journal article" date="2023" name="Plant J.">
        <title>Genome sequences and population genomics provide insights into the demographic history, inbreeding, and mutation load of two 'living fossil' tree species of Dipteronia.</title>
        <authorList>
            <person name="Feng Y."/>
            <person name="Comes H.P."/>
            <person name="Chen J."/>
            <person name="Zhu S."/>
            <person name="Lu R."/>
            <person name="Zhang X."/>
            <person name="Li P."/>
            <person name="Qiu J."/>
            <person name="Olsen K.M."/>
            <person name="Qiu Y."/>
        </authorList>
    </citation>
    <scope>NUCLEOTIDE SEQUENCE</scope>
    <source>
        <strain evidence="1">NBL</strain>
    </source>
</reference>
<organism evidence="1 2">
    <name type="scientific">Dipteronia sinensis</name>
    <dbReference type="NCBI Taxonomy" id="43782"/>
    <lineage>
        <taxon>Eukaryota</taxon>
        <taxon>Viridiplantae</taxon>
        <taxon>Streptophyta</taxon>
        <taxon>Embryophyta</taxon>
        <taxon>Tracheophyta</taxon>
        <taxon>Spermatophyta</taxon>
        <taxon>Magnoliopsida</taxon>
        <taxon>eudicotyledons</taxon>
        <taxon>Gunneridae</taxon>
        <taxon>Pentapetalae</taxon>
        <taxon>rosids</taxon>
        <taxon>malvids</taxon>
        <taxon>Sapindales</taxon>
        <taxon>Sapindaceae</taxon>
        <taxon>Hippocastanoideae</taxon>
        <taxon>Acereae</taxon>
        <taxon>Dipteronia</taxon>
    </lineage>
</organism>
<evidence type="ECO:0008006" key="3">
    <source>
        <dbReference type="Google" id="ProtNLM"/>
    </source>
</evidence>
<accession>A0AAE0DW67</accession>
<evidence type="ECO:0000313" key="1">
    <source>
        <dbReference type="EMBL" id="KAK3193440.1"/>
    </source>
</evidence>
<sequence>MEKLSHIITQKLLEGVWKPVKVSRGGPDISHLFFADDLIRFGQASLRQAEVMRECLDSFSDLSGQEQQRLATWKSATLSLAGRITLIKSVASAIPVYAMQSVKLPIEVCNKLDKLNREFLWGHSVDQRKIHLINWETTCLPKSK</sequence>